<protein>
    <recommendedName>
        <fullName evidence="2">Transglutaminase-like domain-containing protein</fullName>
    </recommendedName>
</protein>
<feature type="domain" description="Transglutaminase-like" evidence="2">
    <location>
        <begin position="391"/>
        <end position="461"/>
    </location>
</feature>
<feature type="transmembrane region" description="Helical" evidence="1">
    <location>
        <begin position="523"/>
        <end position="542"/>
    </location>
</feature>
<gene>
    <name evidence="3" type="ORF">C0187_00470</name>
</gene>
<dbReference type="AlphaFoldDB" id="A0A2J6WRG2"/>
<dbReference type="Proteomes" id="UP000242881">
    <property type="component" value="Unassembled WGS sequence"/>
</dbReference>
<name>A0A2J6WRG2_9BACT</name>
<keyword evidence="1" id="KW-1133">Transmembrane helix</keyword>
<dbReference type="SMART" id="SM00460">
    <property type="entry name" value="TGc"/>
    <property type="match status" value="1"/>
</dbReference>
<dbReference type="PANTHER" id="PTHR42736">
    <property type="entry name" value="PROTEIN-GLUTAMINE GAMMA-GLUTAMYLTRANSFERASE"/>
    <property type="match status" value="1"/>
</dbReference>
<keyword evidence="1" id="KW-0472">Membrane</keyword>
<dbReference type="InterPro" id="IPR052901">
    <property type="entry name" value="Bact_TGase-like"/>
</dbReference>
<keyword evidence="1" id="KW-0812">Transmembrane</keyword>
<evidence type="ECO:0000256" key="1">
    <source>
        <dbReference type="SAM" id="Phobius"/>
    </source>
</evidence>
<feature type="transmembrane region" description="Helical" evidence="1">
    <location>
        <begin position="12"/>
        <end position="32"/>
    </location>
</feature>
<feature type="transmembrane region" description="Helical" evidence="1">
    <location>
        <begin position="95"/>
        <end position="115"/>
    </location>
</feature>
<dbReference type="Pfam" id="PF01841">
    <property type="entry name" value="Transglut_core"/>
    <property type="match status" value="1"/>
</dbReference>
<reference evidence="3 4" key="1">
    <citation type="submission" date="2018-01" db="EMBL/GenBank/DDBJ databases">
        <title>Metagenomic assembled genomes from two thermal pools in the Uzon Caldera, Kamchatka, Russia.</title>
        <authorList>
            <person name="Wilkins L."/>
            <person name="Ettinger C."/>
        </authorList>
    </citation>
    <scope>NUCLEOTIDE SEQUENCE [LARGE SCALE GENOMIC DNA]</scope>
    <source>
        <strain evidence="3">ZAV-05</strain>
    </source>
</reference>
<dbReference type="SUPFAM" id="SSF54001">
    <property type="entry name" value="Cysteine proteinases"/>
    <property type="match status" value="1"/>
</dbReference>
<dbReference type="InterPro" id="IPR038765">
    <property type="entry name" value="Papain-like_cys_pep_sf"/>
</dbReference>
<dbReference type="Gene3D" id="3.10.620.30">
    <property type="match status" value="1"/>
</dbReference>
<proteinExistence type="predicted"/>
<comment type="caution">
    <text evidence="3">The sequence shown here is derived from an EMBL/GenBank/DDBJ whole genome shotgun (WGS) entry which is preliminary data.</text>
</comment>
<dbReference type="EMBL" id="PNIN01000007">
    <property type="protein sequence ID" value="PMP72971.1"/>
    <property type="molecule type" value="Genomic_DNA"/>
</dbReference>
<evidence type="ECO:0000313" key="4">
    <source>
        <dbReference type="Proteomes" id="UP000242881"/>
    </source>
</evidence>
<dbReference type="PANTHER" id="PTHR42736:SF1">
    <property type="entry name" value="PROTEIN-GLUTAMINE GAMMA-GLUTAMYLTRANSFERASE"/>
    <property type="match status" value="1"/>
</dbReference>
<dbReference type="InterPro" id="IPR002931">
    <property type="entry name" value="Transglutaminase-like"/>
</dbReference>
<evidence type="ECO:0000259" key="2">
    <source>
        <dbReference type="SMART" id="SM00460"/>
    </source>
</evidence>
<accession>A0A2J6WRG2</accession>
<feature type="transmembrane region" description="Helical" evidence="1">
    <location>
        <begin position="121"/>
        <end position="142"/>
    </location>
</feature>
<feature type="transmembrane region" description="Helical" evidence="1">
    <location>
        <begin position="52"/>
        <end position="74"/>
    </location>
</feature>
<sequence length="621" mass="71968">MMLRRLIDLGITSLVIISVISVVKYVSFPYFLPLIASLIFNLYSRKTLNRHVLTAVAIFLTIFIAFNTTLNTLVNNLMKVIIIFISIKLLEEKRYRDYMQIITLSIFLITSSALLNINMIFLFYIITSIFLVNFLIILLTIYDNLPEYSLNREELKEIFYKTAIIPIFSIPFAILLFFIIPRTSTPLFDFINREDVAKTGFTSKIGLGGVSTIQETETIAFRAIMKEVDPSKLYWRGVVFDIYRDGSWHSSNRTNRINFTIKGGESISYEIYFEPTYDKYLITLDKPVDLKFQGTLTKTENLEFLTTNVISKKIHYNGSSILTESFLDIDSDITHSKDKKGITDSIFALAKSLKKENDTETINNILKYLKENYRYSLTDLPSGKSPVEEFLFRNKKGNCEYFASAMALLLRANDIPARLVGGFLGGYYNKNAGYYAISNKNAHVWVEALVNNRWIRLDPTPASISSFTQRDLLSLKMKFKIYLDYISFYWTKFIINYDLQTQMELAVKFTTNFKTVKIKPDKITNYTLISIILLALTSFLFIKNKRNTPSYFINKFYKILSEKGINIDPSIPIMRNIDRIDDEKLKKESKKFAEEINKMLFKDGKLEKNTLQTILKNIKRL</sequence>
<dbReference type="Pfam" id="PF11992">
    <property type="entry name" value="TgpA_N"/>
    <property type="match status" value="1"/>
</dbReference>
<evidence type="ECO:0000313" key="3">
    <source>
        <dbReference type="EMBL" id="PMP72971.1"/>
    </source>
</evidence>
<feature type="transmembrane region" description="Helical" evidence="1">
    <location>
        <begin position="163"/>
        <end position="180"/>
    </location>
</feature>
<dbReference type="InterPro" id="IPR021878">
    <property type="entry name" value="TgpA_N"/>
</dbReference>
<organism evidence="3 4">
    <name type="scientific">Calditerrivibrio nitroreducens</name>
    <dbReference type="NCBI Taxonomy" id="477976"/>
    <lineage>
        <taxon>Bacteria</taxon>
        <taxon>Pseudomonadati</taxon>
        <taxon>Deferribacterota</taxon>
        <taxon>Deferribacteres</taxon>
        <taxon>Deferribacterales</taxon>
        <taxon>Calditerrivibrionaceae</taxon>
    </lineage>
</organism>